<name>A0A645D6W5_9ZZZZ</name>
<comment type="caution">
    <text evidence="1">The sequence shown here is derived from an EMBL/GenBank/DDBJ whole genome shotgun (WGS) entry which is preliminary data.</text>
</comment>
<proteinExistence type="predicted"/>
<dbReference type="AlphaFoldDB" id="A0A645D6W5"/>
<gene>
    <name evidence="1" type="ORF">SDC9_132035</name>
</gene>
<dbReference type="EMBL" id="VSSQ01033382">
    <property type="protein sequence ID" value="MPM84959.1"/>
    <property type="molecule type" value="Genomic_DNA"/>
</dbReference>
<accession>A0A645D6W5</accession>
<organism evidence="1">
    <name type="scientific">bioreactor metagenome</name>
    <dbReference type="NCBI Taxonomy" id="1076179"/>
    <lineage>
        <taxon>unclassified sequences</taxon>
        <taxon>metagenomes</taxon>
        <taxon>ecological metagenomes</taxon>
    </lineage>
</organism>
<reference evidence="1" key="1">
    <citation type="submission" date="2019-08" db="EMBL/GenBank/DDBJ databases">
        <authorList>
            <person name="Kucharzyk K."/>
            <person name="Murdoch R.W."/>
            <person name="Higgins S."/>
            <person name="Loffler F."/>
        </authorList>
    </citation>
    <scope>NUCLEOTIDE SEQUENCE</scope>
</reference>
<protein>
    <submittedName>
        <fullName evidence="1">Uncharacterized protein</fullName>
    </submittedName>
</protein>
<evidence type="ECO:0000313" key="1">
    <source>
        <dbReference type="EMBL" id="MPM84959.1"/>
    </source>
</evidence>
<sequence>MGCTRTCAPGGTSTLYCPHNSGGCSLYCHSKLVLRTLKIRSLERERSSSRLIPSRMASNPCSFTVSRNASVFNAPQHSSRPHSGFIPSARASRLAPTSNCRPHSLTMRSRWAIISGILKVVSICTSGMGQYPRNALRASHNSTVESLPIDHKIPGLRNLA</sequence>